<accession>A0ABM7IMZ9</accession>
<dbReference type="Gene3D" id="3.40.1620.10">
    <property type="entry name" value="YefM-like domain"/>
    <property type="match status" value="1"/>
</dbReference>
<sequence>MDNAVSSTEAKNRFNAILGDVTRTGESVIITNHGRPVAKLVPINPVARTFGQLPNMLIPDDFDDALPDSELDAWDGSAS</sequence>
<protein>
    <recommendedName>
        <fullName evidence="2">Antitoxin</fullName>
    </recommendedName>
</protein>
<dbReference type="InterPro" id="IPR036165">
    <property type="entry name" value="YefM-like_sf"/>
</dbReference>
<dbReference type="Pfam" id="PF02604">
    <property type="entry name" value="PhdYeFM_antitox"/>
    <property type="match status" value="1"/>
</dbReference>
<reference evidence="3 4" key="1">
    <citation type="journal article" date="2019" name="Emerg. Microbes Infect.">
        <title>Comprehensive subspecies identification of 175 nontuberculous mycobacteria species based on 7547 genomic profiles.</title>
        <authorList>
            <person name="Matsumoto Y."/>
            <person name="Kinjo T."/>
            <person name="Motooka D."/>
            <person name="Nabeya D."/>
            <person name="Jung N."/>
            <person name="Uechi K."/>
            <person name="Horii T."/>
            <person name="Iida T."/>
            <person name="Fujita J."/>
            <person name="Nakamura S."/>
        </authorList>
    </citation>
    <scope>NUCLEOTIDE SEQUENCE [LARGE SCALE GENOMIC DNA]</scope>
    <source>
        <strain evidence="3 4">JCM 15296</strain>
        <plasmid evidence="3">pJCM15296</plasmid>
    </source>
</reference>
<geneLocation type="plasmid" evidence="3 4">
    <name>pJCM15296</name>
</geneLocation>
<evidence type="ECO:0000256" key="1">
    <source>
        <dbReference type="ARBA" id="ARBA00009981"/>
    </source>
</evidence>
<keyword evidence="4" id="KW-1185">Reference proteome</keyword>
<organism evidence="3 4">
    <name type="scientific">Mycolicibacterium aubagnense</name>
    <dbReference type="NCBI Taxonomy" id="319707"/>
    <lineage>
        <taxon>Bacteria</taxon>
        <taxon>Bacillati</taxon>
        <taxon>Actinomycetota</taxon>
        <taxon>Actinomycetes</taxon>
        <taxon>Mycobacteriales</taxon>
        <taxon>Mycobacteriaceae</taxon>
        <taxon>Mycolicibacterium</taxon>
    </lineage>
</organism>
<comment type="function">
    <text evidence="2">Antitoxin component of a type II toxin-antitoxin (TA) system.</text>
</comment>
<dbReference type="RefSeq" id="WP_138230765.1">
    <property type="nucleotide sequence ID" value="NZ_AP022578.1"/>
</dbReference>
<comment type="similarity">
    <text evidence="1 2">Belongs to the phD/YefM antitoxin family.</text>
</comment>
<evidence type="ECO:0000313" key="4">
    <source>
        <dbReference type="Proteomes" id="UP000465609"/>
    </source>
</evidence>
<evidence type="ECO:0000313" key="3">
    <source>
        <dbReference type="EMBL" id="BBX88179.1"/>
    </source>
</evidence>
<evidence type="ECO:0000256" key="2">
    <source>
        <dbReference type="RuleBase" id="RU362080"/>
    </source>
</evidence>
<keyword evidence="3" id="KW-0614">Plasmid</keyword>
<proteinExistence type="inferred from homology"/>
<dbReference type="InterPro" id="IPR006442">
    <property type="entry name" value="Antitoxin_Phd/YefM"/>
</dbReference>
<gene>
    <name evidence="3" type="ORF">MAUB_63800</name>
</gene>
<dbReference type="EMBL" id="AP022578">
    <property type="protein sequence ID" value="BBX88179.1"/>
    <property type="molecule type" value="Genomic_DNA"/>
</dbReference>
<name>A0ABM7IMZ9_9MYCO</name>
<dbReference type="NCBIfam" id="TIGR01552">
    <property type="entry name" value="phd_fam"/>
    <property type="match status" value="1"/>
</dbReference>
<dbReference type="SUPFAM" id="SSF143120">
    <property type="entry name" value="YefM-like"/>
    <property type="match status" value="1"/>
</dbReference>
<dbReference type="Proteomes" id="UP000465609">
    <property type="component" value="Plasmid pJCM15296"/>
</dbReference>